<proteinExistence type="predicted"/>
<dbReference type="InterPro" id="IPR029041">
    <property type="entry name" value="FAD-linked_oxidoreductase-like"/>
</dbReference>
<organism evidence="2 3">
    <name type="scientific">Filimonas lacunae</name>
    <dbReference type="NCBI Taxonomy" id="477680"/>
    <lineage>
        <taxon>Bacteria</taxon>
        <taxon>Pseudomonadati</taxon>
        <taxon>Bacteroidota</taxon>
        <taxon>Chitinophagia</taxon>
        <taxon>Chitinophagales</taxon>
        <taxon>Chitinophagaceae</taxon>
        <taxon>Filimonas</taxon>
    </lineage>
</organism>
<evidence type="ECO:0000256" key="1">
    <source>
        <dbReference type="ARBA" id="ARBA00023002"/>
    </source>
</evidence>
<evidence type="ECO:0000313" key="3">
    <source>
        <dbReference type="Proteomes" id="UP000186917"/>
    </source>
</evidence>
<evidence type="ECO:0000313" key="2">
    <source>
        <dbReference type="EMBL" id="SIT27093.1"/>
    </source>
</evidence>
<gene>
    <name evidence="2" type="ORF">SAMN05421788_107136</name>
</gene>
<dbReference type="EMBL" id="FTOR01000007">
    <property type="protein sequence ID" value="SIT27093.1"/>
    <property type="molecule type" value="Genomic_DNA"/>
</dbReference>
<dbReference type="Proteomes" id="UP000186917">
    <property type="component" value="Unassembled WGS sequence"/>
</dbReference>
<reference evidence="3" key="1">
    <citation type="submission" date="2017-01" db="EMBL/GenBank/DDBJ databases">
        <authorList>
            <person name="Varghese N."/>
            <person name="Submissions S."/>
        </authorList>
    </citation>
    <scope>NUCLEOTIDE SEQUENCE [LARGE SCALE GENOMIC DNA]</scope>
    <source>
        <strain evidence="3">DSM 21054</strain>
    </source>
</reference>
<protein>
    <submittedName>
        <fullName evidence="2">5,10-methylenetetrahydrofolate reductase</fullName>
    </submittedName>
</protein>
<dbReference type="AlphaFoldDB" id="A0A173MFS4"/>
<dbReference type="STRING" id="477680.SAMN05421788_107136"/>
<dbReference type="UniPathway" id="UPA00193"/>
<keyword evidence="1" id="KW-0560">Oxidoreductase</keyword>
<keyword evidence="3" id="KW-1185">Reference proteome</keyword>
<accession>A0A173MFS4</accession>
<dbReference type="KEGG" id="fln:FLA_2493"/>
<dbReference type="SUPFAM" id="SSF51730">
    <property type="entry name" value="FAD-linked oxidoreductase"/>
    <property type="match status" value="1"/>
</dbReference>
<dbReference type="GO" id="GO:0035999">
    <property type="term" value="P:tetrahydrofolate interconversion"/>
    <property type="evidence" value="ECO:0007669"/>
    <property type="project" value="UniProtKB-UniPathway"/>
</dbReference>
<sequence>MTIFLYFHAFIEQKTSFKQQYSMKSILRSKIAEGKSGLVFYSLTPPKITTEAERIEAISGNQIQRLKNLDVDGLILYDIQDESLRTEKERTFSFIPTLAPEHYSKQYLAQLDIPKIIYKSIANQSREQFAGWLQQNQDIECAVFVGASSHQQVAATNFSLTDAYQLKKESGYPFMLGGVTIPERHSKKGDEHLRMFSKMNNGCSFFVSQCVYNLNDTKNLLSDYYYSAAEAGNSLAPIIFTLAPCGSLKTLQFMEWLGIEVPKWLYNDLKHSKDILESSISTATKIAAEILNYAQAKNIPVGFNIESISIKKEEINAAQELLNNVLSLLRPKKQPASTDAAVIAAQSPLTASFQ</sequence>
<dbReference type="Gene3D" id="3.20.20.220">
    <property type="match status" value="1"/>
</dbReference>
<dbReference type="GO" id="GO:0016491">
    <property type="term" value="F:oxidoreductase activity"/>
    <property type="evidence" value="ECO:0007669"/>
    <property type="project" value="UniProtKB-KW"/>
</dbReference>
<name>A0A173MFS4_9BACT</name>